<organism evidence="1">
    <name type="scientific">marine sediment metagenome</name>
    <dbReference type="NCBI Taxonomy" id="412755"/>
    <lineage>
        <taxon>unclassified sequences</taxon>
        <taxon>metagenomes</taxon>
        <taxon>ecological metagenomes</taxon>
    </lineage>
</organism>
<protein>
    <submittedName>
        <fullName evidence="1">Uncharacterized protein</fullName>
    </submittedName>
</protein>
<name>A0A0F9RTX0_9ZZZZ</name>
<proteinExistence type="predicted"/>
<dbReference type="EMBL" id="LAZR01000711">
    <property type="protein sequence ID" value="KKN59895.1"/>
    <property type="molecule type" value="Genomic_DNA"/>
</dbReference>
<reference evidence="1" key="1">
    <citation type="journal article" date="2015" name="Nature">
        <title>Complex archaea that bridge the gap between prokaryotes and eukaryotes.</title>
        <authorList>
            <person name="Spang A."/>
            <person name="Saw J.H."/>
            <person name="Jorgensen S.L."/>
            <person name="Zaremba-Niedzwiedzka K."/>
            <person name="Martijn J."/>
            <person name="Lind A.E."/>
            <person name="van Eijk R."/>
            <person name="Schleper C."/>
            <person name="Guy L."/>
            <person name="Ettema T.J."/>
        </authorList>
    </citation>
    <scope>NUCLEOTIDE SEQUENCE</scope>
</reference>
<gene>
    <name evidence="1" type="ORF">LCGC14_0537200</name>
</gene>
<comment type="caution">
    <text evidence="1">The sequence shown here is derived from an EMBL/GenBank/DDBJ whole genome shotgun (WGS) entry which is preliminary data.</text>
</comment>
<sequence length="275" mass="31281">MERVNNMKRFRKEDLSLHHFIRFNVLNEYREPDTNITLEYNESESTPPNSMVYDSVTPMLPVPTGLGRGWSYIDTYGDTTEQQNSVTVYDAVGAVISGTEYMIDYVDGRVITSGTVTPATVTYKFFYVSIVNEWEDVHAAGVPVVSIYLDGFEKVGFQLGGGKKVVRHGYLHIFATNQGERDDLKELLYDGIYQKCVPNQDWPQGTMIDWDGTFSDNYGYSLIQYSGALQFDNVKAFNVNPPLLGGIPRTDVSMLSDLNRYRARIDFDMFHFEEG</sequence>
<evidence type="ECO:0000313" key="1">
    <source>
        <dbReference type="EMBL" id="KKN59895.1"/>
    </source>
</evidence>
<dbReference type="AlphaFoldDB" id="A0A0F9RTX0"/>
<accession>A0A0F9RTX0</accession>